<accession>S2KDB4</accession>
<dbReference type="Proteomes" id="UP000014254">
    <property type="component" value="Unassembled WGS sequence"/>
</dbReference>
<evidence type="ECO:0000313" key="2">
    <source>
        <dbReference type="EMBL" id="EPB90330.1"/>
    </source>
</evidence>
<evidence type="ECO:0000313" key="3">
    <source>
        <dbReference type="Proteomes" id="UP000014254"/>
    </source>
</evidence>
<name>S2KDB4_MUCC1</name>
<reference evidence="3" key="1">
    <citation type="submission" date="2013-05" db="EMBL/GenBank/DDBJ databases">
        <title>The Genome sequence of Mucor circinelloides f. circinelloides 1006PhL.</title>
        <authorList>
            <consortium name="The Broad Institute Genomics Platform"/>
            <person name="Cuomo C."/>
            <person name="Earl A."/>
            <person name="Findley K."/>
            <person name="Lee S.C."/>
            <person name="Walker B."/>
            <person name="Young S."/>
            <person name="Zeng Q."/>
            <person name="Gargeya S."/>
            <person name="Fitzgerald M."/>
            <person name="Haas B."/>
            <person name="Abouelleil A."/>
            <person name="Allen A.W."/>
            <person name="Alvarado L."/>
            <person name="Arachchi H.M."/>
            <person name="Berlin A.M."/>
            <person name="Chapman S.B."/>
            <person name="Gainer-Dewar J."/>
            <person name="Goldberg J."/>
            <person name="Griggs A."/>
            <person name="Gujja S."/>
            <person name="Hansen M."/>
            <person name="Howarth C."/>
            <person name="Imamovic A."/>
            <person name="Ireland A."/>
            <person name="Larimer J."/>
            <person name="McCowan C."/>
            <person name="Murphy C."/>
            <person name="Pearson M."/>
            <person name="Poon T.W."/>
            <person name="Priest M."/>
            <person name="Roberts A."/>
            <person name="Saif S."/>
            <person name="Shea T."/>
            <person name="Sisk P."/>
            <person name="Sykes S."/>
            <person name="Wortman J."/>
            <person name="Nusbaum C."/>
            <person name="Birren B."/>
        </authorList>
    </citation>
    <scope>NUCLEOTIDE SEQUENCE [LARGE SCALE GENOMIC DNA]</scope>
    <source>
        <strain evidence="3">1006PhL</strain>
    </source>
</reference>
<dbReference type="PANTHER" id="PTHR46599:SF3">
    <property type="entry name" value="PIGGYBAC TRANSPOSABLE ELEMENT-DERIVED PROTEIN 4"/>
    <property type="match status" value="1"/>
</dbReference>
<dbReference type="InterPro" id="IPR029526">
    <property type="entry name" value="PGBD"/>
</dbReference>
<evidence type="ECO:0000259" key="1">
    <source>
        <dbReference type="Pfam" id="PF13843"/>
    </source>
</evidence>
<protein>
    <recommendedName>
        <fullName evidence="1">PiggyBac transposable element-derived protein domain-containing protein</fullName>
    </recommendedName>
</protein>
<gene>
    <name evidence="2" type="ORF">HMPREF1544_02856</name>
</gene>
<dbReference type="AlphaFoldDB" id="S2KDB4"/>
<dbReference type="STRING" id="1220926.S2KDB4"/>
<feature type="domain" description="PiggyBac transposable element-derived protein" evidence="1">
    <location>
        <begin position="5"/>
        <end position="233"/>
    </location>
</feature>
<organism evidence="2 3">
    <name type="scientific">Mucor circinelloides f. circinelloides (strain 1006PhL)</name>
    <name type="common">Mucormycosis agent</name>
    <name type="synonym">Calyptromyces circinelloides</name>
    <dbReference type="NCBI Taxonomy" id="1220926"/>
    <lineage>
        <taxon>Eukaryota</taxon>
        <taxon>Fungi</taxon>
        <taxon>Fungi incertae sedis</taxon>
        <taxon>Mucoromycota</taxon>
        <taxon>Mucoromycotina</taxon>
        <taxon>Mucoromycetes</taxon>
        <taxon>Mucorales</taxon>
        <taxon>Mucorineae</taxon>
        <taxon>Mucoraceae</taxon>
        <taxon>Mucor</taxon>
    </lineage>
</organism>
<dbReference type="InParanoid" id="S2KDB4"/>
<dbReference type="VEuPathDB" id="FungiDB:HMPREF1544_02856"/>
<dbReference type="OrthoDB" id="2286379at2759"/>
<dbReference type="EMBL" id="KE123922">
    <property type="protein sequence ID" value="EPB90330.1"/>
    <property type="molecule type" value="Genomic_DNA"/>
</dbReference>
<dbReference type="Pfam" id="PF13843">
    <property type="entry name" value="DDE_Tnp_1_7"/>
    <property type="match status" value="1"/>
</dbReference>
<proteinExistence type="predicted"/>
<sequence>MPNLKKVPRKPHPIGQEFKTLADRHSYCILQMDTVSDAVSKEYDNKPGVKKLMATIKRWLVKPWFGSGRTVIADSWFGSSPDMTAMLSDLGLYSIMQVTKRRYWPRGMPVTDIVEQLEPAHGSHHYTMMKKNSDSGTIFVCSYRDRKVKAFISSCGTISRLDGQRTSVSFGSLEVAANRPDVVNKYETHKSSVDAANNLRDNKISYHDIISTERWEMRFFEFFFLGICEANAFSAYRVFNENGGTTHSAFKDFLAWSLLKHCEFLNFGSNSETIDSKPRVLRSHKNYKYSILILELE</sequence>
<dbReference type="PANTHER" id="PTHR46599">
    <property type="entry name" value="PIGGYBAC TRANSPOSABLE ELEMENT-DERIVED PROTEIN 4"/>
    <property type="match status" value="1"/>
</dbReference>
<dbReference type="OMA" id="ICEANTF"/>
<keyword evidence="3" id="KW-1185">Reference proteome</keyword>